<dbReference type="PROSITE" id="PS50043">
    <property type="entry name" value="HTH_LUXR_2"/>
    <property type="match status" value="1"/>
</dbReference>
<evidence type="ECO:0000256" key="3">
    <source>
        <dbReference type="ARBA" id="ARBA00023125"/>
    </source>
</evidence>
<sequence length="207" mass="21753">MTVRVFLVDDHPVVRAGLAALLGADPRVEVVGQAASGEEALSLVPRVRPDVVLMDLRLGAGMDGATTTGRLVSTPEAPAVLILTTYDTDTDILRAVEAGAAGYLLKDAPPEAIVSAVEAAARGETVLAPGVAERLVTALRRPQGMLSERELHVLRAVADGKANRAIARSLFISEATVKTHLVHVFDKLGVDNRTAAVTVARERGLLD</sequence>
<evidence type="ECO:0000313" key="9">
    <source>
        <dbReference type="Proteomes" id="UP000008495"/>
    </source>
</evidence>
<accession>K6V8R9</accession>
<evidence type="ECO:0000256" key="1">
    <source>
        <dbReference type="ARBA" id="ARBA00022553"/>
    </source>
</evidence>
<dbReference type="SUPFAM" id="SSF52172">
    <property type="entry name" value="CheY-like"/>
    <property type="match status" value="1"/>
</dbReference>
<evidence type="ECO:0000259" key="6">
    <source>
        <dbReference type="PROSITE" id="PS50043"/>
    </source>
</evidence>
<dbReference type="OrthoDB" id="9808843at2"/>
<dbReference type="PRINTS" id="PR00038">
    <property type="entry name" value="HTHLUXR"/>
</dbReference>
<dbReference type="PANTHER" id="PTHR43214:SF24">
    <property type="entry name" value="TRANSCRIPTIONAL REGULATORY PROTEIN NARL-RELATED"/>
    <property type="match status" value="1"/>
</dbReference>
<dbReference type="PROSITE" id="PS50110">
    <property type="entry name" value="RESPONSE_REGULATORY"/>
    <property type="match status" value="1"/>
</dbReference>
<protein>
    <submittedName>
        <fullName evidence="8">Putative two-component response regulator</fullName>
    </submittedName>
</protein>
<proteinExistence type="predicted"/>
<dbReference type="InterPro" id="IPR039420">
    <property type="entry name" value="WalR-like"/>
</dbReference>
<keyword evidence="3" id="KW-0238">DNA-binding</keyword>
<dbReference type="PROSITE" id="PS00622">
    <property type="entry name" value="HTH_LUXR_1"/>
    <property type="match status" value="1"/>
</dbReference>
<dbReference type="AlphaFoldDB" id="K6V8R9"/>
<dbReference type="InterPro" id="IPR000792">
    <property type="entry name" value="Tscrpt_reg_LuxR_C"/>
</dbReference>
<organism evidence="8 9">
    <name type="scientific">Austwickia chelonae NBRC 105200</name>
    <dbReference type="NCBI Taxonomy" id="1184607"/>
    <lineage>
        <taxon>Bacteria</taxon>
        <taxon>Bacillati</taxon>
        <taxon>Actinomycetota</taxon>
        <taxon>Actinomycetes</taxon>
        <taxon>Micrococcales</taxon>
        <taxon>Dermatophilaceae</taxon>
        <taxon>Austwickia</taxon>
    </lineage>
</organism>
<dbReference type="GO" id="GO:0006355">
    <property type="term" value="P:regulation of DNA-templated transcription"/>
    <property type="evidence" value="ECO:0007669"/>
    <property type="project" value="InterPro"/>
</dbReference>
<dbReference type="PANTHER" id="PTHR43214">
    <property type="entry name" value="TWO-COMPONENT RESPONSE REGULATOR"/>
    <property type="match status" value="1"/>
</dbReference>
<dbReference type="CDD" id="cd17535">
    <property type="entry name" value="REC_NarL-like"/>
    <property type="match status" value="1"/>
</dbReference>
<dbReference type="Pfam" id="PF00072">
    <property type="entry name" value="Response_reg"/>
    <property type="match status" value="1"/>
</dbReference>
<dbReference type="RefSeq" id="WP_006503369.1">
    <property type="nucleotide sequence ID" value="NZ_BAGZ01000016.1"/>
</dbReference>
<feature type="domain" description="Response regulatory" evidence="7">
    <location>
        <begin position="4"/>
        <end position="121"/>
    </location>
</feature>
<keyword evidence="2" id="KW-0805">Transcription regulation</keyword>
<dbReference type="InterPro" id="IPR011006">
    <property type="entry name" value="CheY-like_superfamily"/>
</dbReference>
<dbReference type="Gene3D" id="3.40.50.2300">
    <property type="match status" value="1"/>
</dbReference>
<evidence type="ECO:0000259" key="7">
    <source>
        <dbReference type="PROSITE" id="PS50110"/>
    </source>
</evidence>
<comment type="caution">
    <text evidence="8">The sequence shown here is derived from an EMBL/GenBank/DDBJ whole genome shotgun (WGS) entry which is preliminary data.</text>
</comment>
<evidence type="ECO:0000256" key="4">
    <source>
        <dbReference type="ARBA" id="ARBA00023163"/>
    </source>
</evidence>
<dbReference type="InterPro" id="IPR058245">
    <property type="entry name" value="NreC/VraR/RcsB-like_REC"/>
</dbReference>
<name>K6V8R9_9MICO</name>
<keyword evidence="1 5" id="KW-0597">Phosphoprotein</keyword>
<keyword evidence="9" id="KW-1185">Reference proteome</keyword>
<gene>
    <name evidence="8" type="ORF">AUCHE_16_00290</name>
</gene>
<feature type="modified residue" description="4-aspartylphosphate" evidence="5">
    <location>
        <position position="55"/>
    </location>
</feature>
<dbReference type="STRING" id="100225.SAMN05421595_2265"/>
<evidence type="ECO:0000256" key="5">
    <source>
        <dbReference type="PROSITE-ProRule" id="PRU00169"/>
    </source>
</evidence>
<dbReference type="Pfam" id="PF00196">
    <property type="entry name" value="GerE"/>
    <property type="match status" value="1"/>
</dbReference>
<dbReference type="GO" id="GO:0000160">
    <property type="term" value="P:phosphorelay signal transduction system"/>
    <property type="evidence" value="ECO:0007669"/>
    <property type="project" value="InterPro"/>
</dbReference>
<dbReference type="CDD" id="cd06170">
    <property type="entry name" value="LuxR_C_like"/>
    <property type="match status" value="1"/>
</dbReference>
<dbReference type="EMBL" id="BAGZ01000016">
    <property type="protein sequence ID" value="GAB78613.1"/>
    <property type="molecule type" value="Genomic_DNA"/>
</dbReference>
<dbReference type="SUPFAM" id="SSF46894">
    <property type="entry name" value="C-terminal effector domain of the bipartite response regulators"/>
    <property type="match status" value="1"/>
</dbReference>
<dbReference type="InterPro" id="IPR001789">
    <property type="entry name" value="Sig_transdc_resp-reg_receiver"/>
</dbReference>
<feature type="domain" description="HTH luxR-type" evidence="6">
    <location>
        <begin position="139"/>
        <end position="204"/>
    </location>
</feature>
<dbReference type="eggNOG" id="COG2197">
    <property type="taxonomic scope" value="Bacteria"/>
</dbReference>
<dbReference type="SMART" id="SM00448">
    <property type="entry name" value="REC"/>
    <property type="match status" value="1"/>
</dbReference>
<reference evidence="8 9" key="1">
    <citation type="submission" date="2012-08" db="EMBL/GenBank/DDBJ databases">
        <title>Whole genome shotgun sequence of Austwickia chelonae NBRC 105200.</title>
        <authorList>
            <person name="Yoshida I."/>
            <person name="Hosoyama A."/>
            <person name="Tsuchikane K."/>
            <person name="Katsumata H."/>
            <person name="Ando Y."/>
            <person name="Ohji S."/>
            <person name="Hamada M."/>
            <person name="Tamura T."/>
            <person name="Yamazoe A."/>
            <person name="Yamazaki S."/>
            <person name="Fujita N."/>
        </authorList>
    </citation>
    <scope>NUCLEOTIDE SEQUENCE [LARGE SCALE GENOMIC DNA]</scope>
    <source>
        <strain evidence="8 9">NBRC 105200</strain>
    </source>
</reference>
<dbReference type="GO" id="GO:0003677">
    <property type="term" value="F:DNA binding"/>
    <property type="evidence" value="ECO:0007669"/>
    <property type="project" value="UniProtKB-KW"/>
</dbReference>
<dbReference type="InterPro" id="IPR016032">
    <property type="entry name" value="Sig_transdc_resp-reg_C-effctor"/>
</dbReference>
<evidence type="ECO:0000313" key="8">
    <source>
        <dbReference type="EMBL" id="GAB78613.1"/>
    </source>
</evidence>
<dbReference type="SMART" id="SM00421">
    <property type="entry name" value="HTH_LUXR"/>
    <property type="match status" value="1"/>
</dbReference>
<evidence type="ECO:0000256" key="2">
    <source>
        <dbReference type="ARBA" id="ARBA00023015"/>
    </source>
</evidence>
<keyword evidence="4" id="KW-0804">Transcription</keyword>
<dbReference type="Proteomes" id="UP000008495">
    <property type="component" value="Unassembled WGS sequence"/>
</dbReference>